<dbReference type="AlphaFoldDB" id="A0A2Z6R6L3"/>
<dbReference type="Pfam" id="PF10551">
    <property type="entry name" value="MULE"/>
    <property type="match status" value="1"/>
</dbReference>
<feature type="domain" description="MULE transposase" evidence="5">
    <location>
        <begin position="140"/>
        <end position="238"/>
    </location>
</feature>
<dbReference type="EMBL" id="BEXD01002287">
    <property type="protein sequence ID" value="GBB97740.1"/>
    <property type="molecule type" value="Genomic_DNA"/>
</dbReference>
<keyword evidence="8" id="KW-1185">Reference proteome</keyword>
<comment type="caution">
    <text evidence="6">The sequence shown here is derived from an EMBL/GenBank/DDBJ whole genome shotgun (WGS) entry which is preliminary data.</text>
</comment>
<dbReference type="Proteomes" id="UP000615446">
    <property type="component" value="Unassembled WGS sequence"/>
</dbReference>
<dbReference type="Gene3D" id="2.20.25.240">
    <property type="match status" value="1"/>
</dbReference>
<dbReference type="GO" id="GO:0008270">
    <property type="term" value="F:zinc ion binding"/>
    <property type="evidence" value="ECO:0007669"/>
    <property type="project" value="UniProtKB-KW"/>
</dbReference>
<organism evidence="6 8">
    <name type="scientific">Rhizophagus clarus</name>
    <dbReference type="NCBI Taxonomy" id="94130"/>
    <lineage>
        <taxon>Eukaryota</taxon>
        <taxon>Fungi</taxon>
        <taxon>Fungi incertae sedis</taxon>
        <taxon>Mucoromycota</taxon>
        <taxon>Glomeromycotina</taxon>
        <taxon>Glomeromycetes</taxon>
        <taxon>Glomerales</taxon>
        <taxon>Glomeraceae</taxon>
        <taxon>Rhizophagus</taxon>
    </lineage>
</organism>
<reference evidence="7" key="2">
    <citation type="submission" date="2019-10" db="EMBL/GenBank/DDBJ databases">
        <title>Conservation and host-specific expression of non-tandemly repeated heterogenous ribosome RNA gene in arbuscular mycorrhizal fungi.</title>
        <authorList>
            <person name="Maeda T."/>
            <person name="Kobayashi Y."/>
            <person name="Nakagawa T."/>
            <person name="Ezawa T."/>
            <person name="Yamaguchi K."/>
            <person name="Bino T."/>
            <person name="Nishimoto Y."/>
            <person name="Shigenobu S."/>
            <person name="Kawaguchi M."/>
        </authorList>
    </citation>
    <scope>NUCLEOTIDE SEQUENCE</scope>
    <source>
        <strain evidence="7">HR1</strain>
    </source>
</reference>
<keyword evidence="2" id="KW-0863">Zinc-finger</keyword>
<dbReference type="InterPro" id="IPR018289">
    <property type="entry name" value="MULE_transposase_dom"/>
</dbReference>
<evidence type="ECO:0000256" key="3">
    <source>
        <dbReference type="ARBA" id="ARBA00022833"/>
    </source>
</evidence>
<name>A0A2Z6R6L3_9GLOM</name>
<dbReference type="PANTHER" id="PTHR47160">
    <property type="entry name" value="PUTATIVE-RELATED"/>
    <property type="match status" value="1"/>
</dbReference>
<accession>A0A2Z6R6L3</accession>
<evidence type="ECO:0000256" key="1">
    <source>
        <dbReference type="ARBA" id="ARBA00022723"/>
    </source>
</evidence>
<evidence type="ECO:0000313" key="7">
    <source>
        <dbReference type="EMBL" id="GES87097.1"/>
    </source>
</evidence>
<sequence>MVKKRIRNNTYYWCCEKRKQNNCKGRAITIFLNGLHYLKKSVEHNHLPQSSNARVVKAIGQIKQKACETRDKPIQIIQITVNISQEYYPYMPSSNALRTKIKRVKKAEMPAQPQNVEEINTPDSLLVTLNGDSFLIRDCLMDGIFKTVPTVFCQLYTLHAPVGGENSRILPLVYSLLTGKSEEIYKCLFEELVDFAAESNITLQPSVIITDFELASINASRQVFPDIDNKGCFFHLCQSGWRKIQSCGLATRYSNDEHFSLMLRHLFALAFLLSNEIPEAFNVLKPEIPSEAYEVVQWFEDNYIYGKIRRHF</sequence>
<gene>
    <name evidence="7" type="ORF">RCL2_001411800</name>
    <name evidence="6" type="ORF">RclHR1_30560001</name>
</gene>
<evidence type="ECO:0000259" key="4">
    <source>
        <dbReference type="Pfam" id="PF04500"/>
    </source>
</evidence>
<dbReference type="Proteomes" id="UP000247702">
    <property type="component" value="Unassembled WGS sequence"/>
</dbReference>
<evidence type="ECO:0000313" key="8">
    <source>
        <dbReference type="Proteomes" id="UP000247702"/>
    </source>
</evidence>
<feature type="domain" description="FLYWCH-type" evidence="4">
    <location>
        <begin position="2"/>
        <end position="46"/>
    </location>
</feature>
<evidence type="ECO:0000259" key="5">
    <source>
        <dbReference type="Pfam" id="PF10551"/>
    </source>
</evidence>
<dbReference type="OrthoDB" id="2386348at2759"/>
<keyword evidence="1" id="KW-0479">Metal-binding</keyword>
<dbReference type="EMBL" id="BLAL01000162">
    <property type="protein sequence ID" value="GES87097.1"/>
    <property type="molecule type" value="Genomic_DNA"/>
</dbReference>
<keyword evidence="3" id="KW-0862">Zinc</keyword>
<dbReference type="InterPro" id="IPR007588">
    <property type="entry name" value="Znf_FLYWCH"/>
</dbReference>
<evidence type="ECO:0000313" key="6">
    <source>
        <dbReference type="EMBL" id="GBB97740.1"/>
    </source>
</evidence>
<evidence type="ECO:0000256" key="2">
    <source>
        <dbReference type="ARBA" id="ARBA00022771"/>
    </source>
</evidence>
<protein>
    <submittedName>
        <fullName evidence="7">Uncharacterized protein LOC112591534</fullName>
    </submittedName>
</protein>
<dbReference type="PANTHER" id="PTHR47160:SF10">
    <property type="entry name" value="MULE TRANSPOSASE DOMAIN-CONTAINING PROTEIN"/>
    <property type="match status" value="1"/>
</dbReference>
<reference evidence="6 8" key="1">
    <citation type="submission" date="2017-11" db="EMBL/GenBank/DDBJ databases">
        <title>The genome of Rhizophagus clarus HR1 reveals common genetic basis of auxotrophy among arbuscular mycorrhizal fungi.</title>
        <authorList>
            <person name="Kobayashi Y."/>
        </authorList>
    </citation>
    <scope>NUCLEOTIDE SEQUENCE [LARGE SCALE GENOMIC DNA]</scope>
    <source>
        <strain evidence="6 8">HR1</strain>
    </source>
</reference>
<dbReference type="Pfam" id="PF04500">
    <property type="entry name" value="FLYWCH"/>
    <property type="match status" value="1"/>
</dbReference>
<proteinExistence type="predicted"/>